<keyword evidence="2" id="KW-0472">Membrane</keyword>
<gene>
    <name evidence="4" type="ORF">KK060_00655</name>
</gene>
<evidence type="ECO:0000256" key="1">
    <source>
        <dbReference type="SAM" id="Coils"/>
    </source>
</evidence>
<feature type="domain" description="Mce/MlaD" evidence="3">
    <location>
        <begin position="42"/>
        <end position="118"/>
    </location>
</feature>
<dbReference type="EMBL" id="JAHESD010000001">
    <property type="protein sequence ID" value="MBT1701768.1"/>
    <property type="molecule type" value="Genomic_DNA"/>
</dbReference>
<dbReference type="Proteomes" id="UP000772618">
    <property type="component" value="Unassembled WGS sequence"/>
</dbReference>
<evidence type="ECO:0000259" key="3">
    <source>
        <dbReference type="Pfam" id="PF02470"/>
    </source>
</evidence>
<proteinExistence type="predicted"/>
<reference evidence="4 5" key="1">
    <citation type="submission" date="2021-05" db="EMBL/GenBank/DDBJ databases">
        <title>A Polyphasic approach of four new species of the genus Ohtaekwangia: Ohtaekwangia histidinii sp. nov., Ohtaekwangia cretensis sp. nov., Ohtaekwangia indiensis sp. nov., Ohtaekwangia reichenbachii sp. nov. from diverse environment.</title>
        <authorList>
            <person name="Octaviana S."/>
        </authorList>
    </citation>
    <scope>NUCLEOTIDE SEQUENCE [LARGE SCALE GENOMIC DNA]</scope>
    <source>
        <strain evidence="4 5">PWU20</strain>
    </source>
</reference>
<protein>
    <submittedName>
        <fullName evidence="4">MCE family protein</fullName>
    </submittedName>
</protein>
<accession>A0ABS5VL95</accession>
<dbReference type="PANTHER" id="PTHR33371:SF4">
    <property type="entry name" value="INTERMEMBRANE PHOSPHOLIPID TRANSPORT SYSTEM BINDING PROTEIN MLAD"/>
    <property type="match status" value="1"/>
</dbReference>
<keyword evidence="2" id="KW-1133">Transmembrane helix</keyword>
<dbReference type="InterPro" id="IPR052336">
    <property type="entry name" value="MlaD_Phospholipid_Transporter"/>
</dbReference>
<comment type="caution">
    <text evidence="4">The sequence shown here is derived from an EMBL/GenBank/DDBJ whole genome shotgun (WGS) entry which is preliminary data.</text>
</comment>
<evidence type="ECO:0000313" key="4">
    <source>
        <dbReference type="EMBL" id="MBT1701768.1"/>
    </source>
</evidence>
<dbReference type="PANTHER" id="PTHR33371">
    <property type="entry name" value="INTERMEMBRANE PHOSPHOLIPID TRANSPORT SYSTEM BINDING PROTEIN MLAD-RELATED"/>
    <property type="match status" value="1"/>
</dbReference>
<evidence type="ECO:0000313" key="5">
    <source>
        <dbReference type="Proteomes" id="UP000772618"/>
    </source>
</evidence>
<feature type="transmembrane region" description="Helical" evidence="2">
    <location>
        <begin position="12"/>
        <end position="32"/>
    </location>
</feature>
<evidence type="ECO:0000256" key="2">
    <source>
        <dbReference type="SAM" id="Phobius"/>
    </source>
</evidence>
<organism evidence="4 5">
    <name type="scientific">Chryseosolibacter indicus</name>
    <dbReference type="NCBI Taxonomy" id="2782351"/>
    <lineage>
        <taxon>Bacteria</taxon>
        <taxon>Pseudomonadati</taxon>
        <taxon>Bacteroidota</taxon>
        <taxon>Cytophagia</taxon>
        <taxon>Cytophagales</taxon>
        <taxon>Chryseotaleaceae</taxon>
        <taxon>Chryseosolibacter</taxon>
    </lineage>
</organism>
<keyword evidence="1" id="KW-0175">Coiled coil</keyword>
<dbReference type="Pfam" id="PF02470">
    <property type="entry name" value="MlaD"/>
    <property type="match status" value="1"/>
</dbReference>
<keyword evidence="2" id="KW-0812">Transmembrane</keyword>
<sequence>MERKEIAQQVKVGAFVLGGLALFIISVFYVGAENNILTRTFDISAVFKNVEGLKEGDNVWFSGVKVGTVTDVRIMSPGKVVVRLALKNNQHEFISKDATASVGSDGLVGNKIVVIRPGNINNGVVEDGDTINTLSPADTQELINIAKDVGENTRSLTSDLQLIAKRVNDGQGIIGELFKDGALAKDLRDAVASLKKTGDNSVRVSSELNSLLAELRTGDGLLPTLIHDTSYADTFTQALANVREVSKNAEVVAQNLGSLAEKMNNENNALNVLLGDSAFASKLQTTMVNAEQASAKLDQNMEALQHNFLLRGYFRKQEKRKKKEAEAASSASSKGGE</sequence>
<dbReference type="RefSeq" id="WP_254151468.1">
    <property type="nucleotide sequence ID" value="NZ_JAHESD010000001.1"/>
</dbReference>
<name>A0ABS5VL95_9BACT</name>
<feature type="coiled-coil region" evidence="1">
    <location>
        <begin position="280"/>
        <end position="307"/>
    </location>
</feature>
<keyword evidence="5" id="KW-1185">Reference proteome</keyword>
<dbReference type="InterPro" id="IPR003399">
    <property type="entry name" value="Mce/MlaD"/>
</dbReference>